<accession>A0ABZ1C974</accession>
<evidence type="ECO:0000313" key="10">
    <source>
        <dbReference type="EMBL" id="WRQ86865.1"/>
    </source>
</evidence>
<gene>
    <name evidence="10" type="ORF">K1X11_018795</name>
</gene>
<dbReference type="InterPro" id="IPR011006">
    <property type="entry name" value="CheY-like_superfamily"/>
</dbReference>
<evidence type="ECO:0000259" key="8">
    <source>
        <dbReference type="PROSITE" id="PS50109"/>
    </source>
</evidence>
<dbReference type="PROSITE" id="PS51257">
    <property type="entry name" value="PROKAR_LIPOPROTEIN"/>
    <property type="match status" value="1"/>
</dbReference>
<dbReference type="SMART" id="SM00388">
    <property type="entry name" value="HisKA"/>
    <property type="match status" value="1"/>
</dbReference>
<dbReference type="SUPFAM" id="SSF55874">
    <property type="entry name" value="ATPase domain of HSP90 chaperone/DNA topoisomerase II/histidine kinase"/>
    <property type="match status" value="1"/>
</dbReference>
<dbReference type="InterPro" id="IPR036097">
    <property type="entry name" value="HisK_dim/P_sf"/>
</dbReference>
<dbReference type="EMBL" id="CP139781">
    <property type="protein sequence ID" value="WRQ86865.1"/>
    <property type="molecule type" value="Genomic_DNA"/>
</dbReference>
<dbReference type="PROSITE" id="PS50110">
    <property type="entry name" value="RESPONSE_REGULATORY"/>
    <property type="match status" value="1"/>
</dbReference>
<keyword evidence="7" id="KW-1133">Transmembrane helix</keyword>
<dbReference type="SMART" id="SM00448">
    <property type="entry name" value="REC"/>
    <property type="match status" value="1"/>
</dbReference>
<name>A0ABZ1C974_9BACT</name>
<dbReference type="Gene3D" id="3.40.50.2300">
    <property type="match status" value="1"/>
</dbReference>
<keyword evidence="11" id="KW-1185">Reference proteome</keyword>
<keyword evidence="4" id="KW-0902">Two-component regulatory system</keyword>
<evidence type="ECO:0000313" key="11">
    <source>
        <dbReference type="Proteomes" id="UP000738431"/>
    </source>
</evidence>
<dbReference type="Proteomes" id="UP000738431">
    <property type="component" value="Chromosome"/>
</dbReference>
<keyword evidence="3 5" id="KW-0597">Phosphoprotein</keyword>
<dbReference type="SUPFAM" id="SSF52172">
    <property type="entry name" value="CheY-like"/>
    <property type="match status" value="1"/>
</dbReference>
<dbReference type="Gene3D" id="1.10.287.130">
    <property type="match status" value="1"/>
</dbReference>
<feature type="modified residue" description="4-aspartylphosphate" evidence="5">
    <location>
        <position position="423"/>
    </location>
</feature>
<keyword evidence="7" id="KW-0472">Membrane</keyword>
<dbReference type="EC" id="2.7.13.3" evidence="2"/>
<organism evidence="10 11">
    <name type="scientific">Actomonas aquatica</name>
    <dbReference type="NCBI Taxonomy" id="2866162"/>
    <lineage>
        <taxon>Bacteria</taxon>
        <taxon>Pseudomonadati</taxon>
        <taxon>Verrucomicrobiota</taxon>
        <taxon>Opitutia</taxon>
        <taxon>Opitutales</taxon>
        <taxon>Opitutaceae</taxon>
        <taxon>Actomonas</taxon>
    </lineage>
</organism>
<evidence type="ECO:0000256" key="6">
    <source>
        <dbReference type="SAM" id="MobiDB-lite"/>
    </source>
</evidence>
<evidence type="ECO:0000256" key="3">
    <source>
        <dbReference type="ARBA" id="ARBA00022553"/>
    </source>
</evidence>
<keyword evidence="7" id="KW-0812">Transmembrane</keyword>
<dbReference type="PANTHER" id="PTHR45339:SF1">
    <property type="entry name" value="HYBRID SIGNAL TRANSDUCTION HISTIDINE KINASE J"/>
    <property type="match status" value="1"/>
</dbReference>
<reference evidence="10 11" key="2">
    <citation type="submission" date="2023-12" db="EMBL/GenBank/DDBJ databases">
        <title>Description of an unclassified Opitutus bacterium of Verrucomicrobiota.</title>
        <authorList>
            <person name="Zhang D.-F."/>
        </authorList>
    </citation>
    <scope>NUCLEOTIDE SEQUENCE [LARGE SCALE GENOMIC DNA]</scope>
    <source>
        <strain evidence="10 11">WL0086</strain>
    </source>
</reference>
<dbReference type="Gene3D" id="3.30.565.10">
    <property type="entry name" value="Histidine kinase-like ATPase, C-terminal domain"/>
    <property type="match status" value="1"/>
</dbReference>
<feature type="domain" description="Response regulatory" evidence="9">
    <location>
        <begin position="374"/>
        <end position="492"/>
    </location>
</feature>
<protein>
    <recommendedName>
        <fullName evidence="2">histidine kinase</fullName>
        <ecNumber evidence="2">2.7.13.3</ecNumber>
    </recommendedName>
</protein>
<dbReference type="InterPro" id="IPR036890">
    <property type="entry name" value="HATPase_C_sf"/>
</dbReference>
<feature type="domain" description="Histidine kinase" evidence="8">
    <location>
        <begin position="141"/>
        <end position="355"/>
    </location>
</feature>
<evidence type="ECO:0000256" key="1">
    <source>
        <dbReference type="ARBA" id="ARBA00000085"/>
    </source>
</evidence>
<dbReference type="Pfam" id="PF02518">
    <property type="entry name" value="HATPase_c"/>
    <property type="match status" value="1"/>
</dbReference>
<dbReference type="CDD" id="cd00082">
    <property type="entry name" value="HisKA"/>
    <property type="match status" value="1"/>
</dbReference>
<dbReference type="InterPro" id="IPR005467">
    <property type="entry name" value="His_kinase_dom"/>
</dbReference>
<dbReference type="Pfam" id="PF00072">
    <property type="entry name" value="Response_reg"/>
    <property type="match status" value="1"/>
</dbReference>
<evidence type="ECO:0000259" key="9">
    <source>
        <dbReference type="PROSITE" id="PS50110"/>
    </source>
</evidence>
<dbReference type="InterPro" id="IPR003594">
    <property type="entry name" value="HATPase_dom"/>
</dbReference>
<dbReference type="PANTHER" id="PTHR45339">
    <property type="entry name" value="HYBRID SIGNAL TRANSDUCTION HISTIDINE KINASE J"/>
    <property type="match status" value="1"/>
</dbReference>
<evidence type="ECO:0000256" key="4">
    <source>
        <dbReference type="ARBA" id="ARBA00023012"/>
    </source>
</evidence>
<evidence type="ECO:0000256" key="2">
    <source>
        <dbReference type="ARBA" id="ARBA00012438"/>
    </source>
</evidence>
<reference evidence="10 11" key="1">
    <citation type="submission" date="2021-08" db="EMBL/GenBank/DDBJ databases">
        <authorList>
            <person name="Zhang D."/>
            <person name="Zhang A."/>
            <person name="Wang L."/>
        </authorList>
    </citation>
    <scope>NUCLEOTIDE SEQUENCE [LARGE SCALE GENOMIC DNA]</scope>
    <source>
        <strain evidence="10 11">WL0086</strain>
    </source>
</reference>
<feature type="transmembrane region" description="Helical" evidence="7">
    <location>
        <begin position="12"/>
        <end position="37"/>
    </location>
</feature>
<comment type="catalytic activity">
    <reaction evidence="1">
        <text>ATP + protein L-histidine = ADP + protein N-phospho-L-histidine.</text>
        <dbReference type="EC" id="2.7.13.3"/>
    </reaction>
</comment>
<dbReference type="CDD" id="cd17546">
    <property type="entry name" value="REC_hyHK_CKI1_RcsC-like"/>
    <property type="match status" value="1"/>
</dbReference>
<dbReference type="PROSITE" id="PS50109">
    <property type="entry name" value="HIS_KIN"/>
    <property type="match status" value="1"/>
</dbReference>
<dbReference type="SUPFAM" id="SSF47384">
    <property type="entry name" value="Homodimeric domain of signal transducing histidine kinase"/>
    <property type="match status" value="1"/>
</dbReference>
<feature type="region of interest" description="Disordered" evidence="6">
    <location>
        <begin position="296"/>
        <end position="316"/>
    </location>
</feature>
<dbReference type="InterPro" id="IPR003661">
    <property type="entry name" value="HisK_dim/P_dom"/>
</dbReference>
<feature type="transmembrane region" description="Helical" evidence="7">
    <location>
        <begin position="57"/>
        <end position="76"/>
    </location>
</feature>
<evidence type="ECO:0000256" key="5">
    <source>
        <dbReference type="PROSITE-ProRule" id="PRU00169"/>
    </source>
</evidence>
<evidence type="ECO:0000256" key="7">
    <source>
        <dbReference type="SAM" id="Phobius"/>
    </source>
</evidence>
<proteinExistence type="predicted"/>
<feature type="compositionally biased region" description="Basic and acidic residues" evidence="6">
    <location>
        <begin position="300"/>
        <end position="316"/>
    </location>
</feature>
<dbReference type="InterPro" id="IPR001789">
    <property type="entry name" value="Sig_transdc_resp-reg_receiver"/>
</dbReference>
<dbReference type="Pfam" id="PF00512">
    <property type="entry name" value="HisKA"/>
    <property type="match status" value="1"/>
</dbReference>
<sequence>MMRFFPDPLRWGARAYLVGGALFGCLFPLGAMVVLSWQAGEGVVWGRAWQEQASNPLLWIIDTAPLFLGVFAYEVGRRQEAIEAINTSLQEQVNQQTHDLVQANTSLRLEVRAKREREEELVLATRQAEAGTRARDRFISSISHELRTPMNGVVGMAEELARSPLNEEQQRALETLQYSARHMIGLLDDVLELAKATAREVVLDNTEFTLAPILDLVEKSTQADCAAKGVKLVVQRPASAVPPLMGDPLRLGQILLNLVNWAVAFAEGPVVTLNVTAEPGKDDALDVRFEIENPQTQPLTRDRTWQDKDAREHEGTDSISLNVARMLLKLHGRTLEHERPGRGSGRLRFTLPFELGRPVVAAPPTPVEAPPQGRVLVVEDNLVNRKVAVAVLKRMGLEYDIAGDGEEALAKLAAGDFQLVLMDIQMPKMDGIEATRQIRASAEPRIRDISIVAVTASVLKSDVHICAQAGMDDFLAKPYKNADLIDKVRQWLAHPRSAAA</sequence>
<dbReference type="RefSeq" id="WP_221030700.1">
    <property type="nucleotide sequence ID" value="NZ_CP139781.1"/>
</dbReference>